<evidence type="ECO:0000256" key="5">
    <source>
        <dbReference type="ARBA" id="ARBA00007383"/>
    </source>
</evidence>
<evidence type="ECO:0000256" key="15">
    <source>
        <dbReference type="PROSITE-ProRule" id="PRU01319"/>
    </source>
</evidence>
<dbReference type="Gene3D" id="3.30.420.10">
    <property type="entry name" value="Ribonuclease H-like superfamily/Ribonuclease H"/>
    <property type="match status" value="1"/>
</dbReference>
<dbReference type="InterPro" id="IPR012337">
    <property type="entry name" value="RNaseH-like_sf"/>
</dbReference>
<dbReference type="EC" id="3.1.26.4" evidence="6 14"/>
<evidence type="ECO:0000313" key="19">
    <source>
        <dbReference type="Proteomes" id="UP000027446"/>
    </source>
</evidence>
<dbReference type="PANTHER" id="PTHR10954">
    <property type="entry name" value="RIBONUCLEASE H2 SUBUNIT A"/>
    <property type="match status" value="1"/>
</dbReference>
<evidence type="ECO:0000256" key="2">
    <source>
        <dbReference type="ARBA" id="ARBA00001946"/>
    </source>
</evidence>
<feature type="domain" description="RNase H type-2" evidence="17">
    <location>
        <begin position="6"/>
        <end position="194"/>
    </location>
</feature>
<evidence type="ECO:0000256" key="3">
    <source>
        <dbReference type="ARBA" id="ARBA00004065"/>
    </source>
</evidence>
<dbReference type="GO" id="GO:0005737">
    <property type="term" value="C:cytoplasm"/>
    <property type="evidence" value="ECO:0007669"/>
    <property type="project" value="UniProtKB-SubCell"/>
</dbReference>
<organism evidence="18 19">
    <name type="scientific">Hyphomonas adhaerens MHS-3</name>
    <dbReference type="NCBI Taxonomy" id="1280949"/>
    <lineage>
        <taxon>Bacteria</taxon>
        <taxon>Pseudomonadati</taxon>
        <taxon>Pseudomonadota</taxon>
        <taxon>Alphaproteobacteria</taxon>
        <taxon>Hyphomonadales</taxon>
        <taxon>Hyphomonadaceae</taxon>
        <taxon>Hyphomonas</taxon>
    </lineage>
</organism>
<dbReference type="NCBIfam" id="NF000596">
    <property type="entry name" value="PRK00015.1-4"/>
    <property type="match status" value="1"/>
</dbReference>
<dbReference type="HAMAP" id="MF_00052_B">
    <property type="entry name" value="RNase_HII_B"/>
    <property type="match status" value="1"/>
</dbReference>
<sequence>MDLFGTLTCGVDEAGRGPWAGPVTAAAVILDPANPIEGLTDSKKLSEAKREALAPLIRERAMAWCVAHASVEEIDRLNIREATFLAMRRAVEGLQHAPDLALIDGNALPGGLACEARAIVKGDLKEPAISAASILAKTVRDALMLELDAAYPGYGLARHKGYGTAIHAEALTRLGPAPCHRMSFAPVKAASLSA</sequence>
<evidence type="ECO:0000256" key="16">
    <source>
        <dbReference type="RuleBase" id="RU003515"/>
    </source>
</evidence>
<dbReference type="EMBL" id="ARYH01000003">
    <property type="protein sequence ID" value="KCZ83119.1"/>
    <property type="molecule type" value="Genomic_DNA"/>
</dbReference>
<keyword evidence="10 14" id="KW-0479">Metal-binding</keyword>
<comment type="caution">
    <text evidence="18">The sequence shown here is derived from an EMBL/GenBank/DDBJ whole genome shotgun (WGS) entry which is preliminary data.</text>
</comment>
<dbReference type="NCBIfam" id="NF000595">
    <property type="entry name" value="PRK00015.1-3"/>
    <property type="match status" value="1"/>
</dbReference>
<comment type="cofactor">
    <cofactor evidence="2">
        <name>Mg(2+)</name>
        <dbReference type="ChEBI" id="CHEBI:18420"/>
    </cofactor>
</comment>
<dbReference type="InterPro" id="IPR022898">
    <property type="entry name" value="RNase_HII"/>
</dbReference>
<evidence type="ECO:0000256" key="14">
    <source>
        <dbReference type="HAMAP-Rule" id="MF_00052"/>
    </source>
</evidence>
<dbReference type="FunFam" id="3.30.420.10:FF:000006">
    <property type="entry name" value="Ribonuclease HII"/>
    <property type="match status" value="1"/>
</dbReference>
<dbReference type="PROSITE" id="PS51975">
    <property type="entry name" value="RNASE_H_2"/>
    <property type="match status" value="1"/>
</dbReference>
<gene>
    <name evidence="14" type="primary">rnhB</name>
    <name evidence="18" type="ORF">HAD_15567</name>
</gene>
<dbReference type="AlphaFoldDB" id="A0A069E123"/>
<evidence type="ECO:0000256" key="10">
    <source>
        <dbReference type="ARBA" id="ARBA00022723"/>
    </source>
</evidence>
<evidence type="ECO:0000313" key="18">
    <source>
        <dbReference type="EMBL" id="KCZ83119.1"/>
    </source>
</evidence>
<keyword evidence="19" id="KW-1185">Reference proteome</keyword>
<dbReference type="PATRIC" id="fig|1280949.3.peg.3161"/>
<comment type="catalytic activity">
    <reaction evidence="1 14 15 16">
        <text>Endonucleolytic cleavage to 5'-phosphomonoester.</text>
        <dbReference type="EC" id="3.1.26.4"/>
    </reaction>
</comment>
<dbReference type="GO" id="GO:0004523">
    <property type="term" value="F:RNA-DNA hybrid ribonuclease activity"/>
    <property type="evidence" value="ECO:0007669"/>
    <property type="project" value="UniProtKB-UniRule"/>
</dbReference>
<evidence type="ECO:0000259" key="17">
    <source>
        <dbReference type="PROSITE" id="PS51975"/>
    </source>
</evidence>
<feature type="binding site" evidence="14 15">
    <location>
        <position position="12"/>
    </location>
    <ligand>
        <name>a divalent metal cation</name>
        <dbReference type="ChEBI" id="CHEBI:60240"/>
    </ligand>
</feature>
<dbReference type="GO" id="GO:0032299">
    <property type="term" value="C:ribonuclease H2 complex"/>
    <property type="evidence" value="ECO:0007669"/>
    <property type="project" value="TreeGrafter"/>
</dbReference>
<dbReference type="PANTHER" id="PTHR10954:SF18">
    <property type="entry name" value="RIBONUCLEASE HII"/>
    <property type="match status" value="1"/>
</dbReference>
<protein>
    <recommendedName>
        <fullName evidence="7 14">Ribonuclease HII</fullName>
        <shortName evidence="14">RNase HII</shortName>
        <ecNumber evidence="6 14">3.1.26.4</ecNumber>
    </recommendedName>
</protein>
<comment type="function">
    <text evidence="3 14 16">Endonuclease that specifically degrades the RNA of RNA-DNA hybrids.</text>
</comment>
<reference evidence="18 19" key="1">
    <citation type="journal article" date="2014" name="Antonie Van Leeuwenhoek">
        <title>Hyphomonas beringensis sp. nov. and Hyphomonas chukchiensis sp. nov., isolated from surface seawater of the Bering Sea and Chukchi Sea.</title>
        <authorList>
            <person name="Li C."/>
            <person name="Lai Q."/>
            <person name="Li G."/>
            <person name="Dong C."/>
            <person name="Wang J."/>
            <person name="Liao Y."/>
            <person name="Shao Z."/>
        </authorList>
    </citation>
    <scope>NUCLEOTIDE SEQUENCE [LARGE SCALE GENOMIC DNA]</scope>
    <source>
        <strain evidence="18 19">MHS-3</strain>
    </source>
</reference>
<comment type="similarity">
    <text evidence="5 14 16">Belongs to the RNase HII family.</text>
</comment>
<dbReference type="InterPro" id="IPR036397">
    <property type="entry name" value="RNaseH_sf"/>
</dbReference>
<dbReference type="InterPro" id="IPR024567">
    <property type="entry name" value="RNase_HII/HIII_dom"/>
</dbReference>
<accession>A0A069E123</accession>
<dbReference type="GO" id="GO:0006298">
    <property type="term" value="P:mismatch repair"/>
    <property type="evidence" value="ECO:0007669"/>
    <property type="project" value="TreeGrafter"/>
</dbReference>
<dbReference type="GO" id="GO:0043137">
    <property type="term" value="P:DNA replication, removal of RNA primer"/>
    <property type="evidence" value="ECO:0007669"/>
    <property type="project" value="TreeGrafter"/>
</dbReference>
<dbReference type="OrthoDB" id="9803420at2"/>
<dbReference type="RefSeq" id="WP_035573374.1">
    <property type="nucleotide sequence ID" value="NZ_ARYH01000003.1"/>
</dbReference>
<comment type="cofactor">
    <cofactor evidence="14 15">
        <name>Mn(2+)</name>
        <dbReference type="ChEBI" id="CHEBI:29035"/>
    </cofactor>
    <cofactor evidence="14 15">
        <name>Mg(2+)</name>
        <dbReference type="ChEBI" id="CHEBI:18420"/>
    </cofactor>
    <text evidence="14 15">Manganese or magnesium. Binds 1 divalent metal ion per monomer in the absence of substrate. May bind a second metal ion after substrate binding.</text>
</comment>
<dbReference type="SUPFAM" id="SSF53098">
    <property type="entry name" value="Ribonuclease H-like"/>
    <property type="match status" value="1"/>
</dbReference>
<evidence type="ECO:0000256" key="9">
    <source>
        <dbReference type="ARBA" id="ARBA00022722"/>
    </source>
</evidence>
<keyword evidence="12 14" id="KW-0378">Hydrolase</keyword>
<dbReference type="Proteomes" id="UP000027446">
    <property type="component" value="Unassembled WGS sequence"/>
</dbReference>
<keyword evidence="11 14" id="KW-0255">Endonuclease</keyword>
<dbReference type="GO" id="GO:0030145">
    <property type="term" value="F:manganese ion binding"/>
    <property type="evidence" value="ECO:0007669"/>
    <property type="project" value="UniProtKB-UniRule"/>
</dbReference>
<evidence type="ECO:0000256" key="12">
    <source>
        <dbReference type="ARBA" id="ARBA00022801"/>
    </source>
</evidence>
<proteinExistence type="inferred from homology"/>
<evidence type="ECO:0000256" key="13">
    <source>
        <dbReference type="ARBA" id="ARBA00023211"/>
    </source>
</evidence>
<name>A0A069E123_9PROT</name>
<evidence type="ECO:0000256" key="8">
    <source>
        <dbReference type="ARBA" id="ARBA00022490"/>
    </source>
</evidence>
<evidence type="ECO:0000256" key="6">
    <source>
        <dbReference type="ARBA" id="ARBA00012180"/>
    </source>
</evidence>
<evidence type="ECO:0000256" key="7">
    <source>
        <dbReference type="ARBA" id="ARBA00019179"/>
    </source>
</evidence>
<dbReference type="eggNOG" id="COG0164">
    <property type="taxonomic scope" value="Bacteria"/>
</dbReference>
<keyword evidence="13 14" id="KW-0464">Manganese</keyword>
<feature type="binding site" evidence="14 15">
    <location>
        <position position="13"/>
    </location>
    <ligand>
        <name>a divalent metal cation</name>
        <dbReference type="ChEBI" id="CHEBI:60240"/>
    </ligand>
</feature>
<feature type="binding site" evidence="14 15">
    <location>
        <position position="104"/>
    </location>
    <ligand>
        <name>a divalent metal cation</name>
        <dbReference type="ChEBI" id="CHEBI:60240"/>
    </ligand>
</feature>
<keyword evidence="9 14" id="KW-0540">Nuclease</keyword>
<comment type="subcellular location">
    <subcellularLocation>
        <location evidence="4 14">Cytoplasm</location>
    </subcellularLocation>
</comment>
<evidence type="ECO:0000256" key="4">
    <source>
        <dbReference type="ARBA" id="ARBA00004496"/>
    </source>
</evidence>
<evidence type="ECO:0000256" key="1">
    <source>
        <dbReference type="ARBA" id="ARBA00000077"/>
    </source>
</evidence>
<dbReference type="GO" id="GO:0003723">
    <property type="term" value="F:RNA binding"/>
    <property type="evidence" value="ECO:0007669"/>
    <property type="project" value="UniProtKB-UniRule"/>
</dbReference>
<evidence type="ECO:0000256" key="11">
    <source>
        <dbReference type="ARBA" id="ARBA00022759"/>
    </source>
</evidence>
<dbReference type="CDD" id="cd07182">
    <property type="entry name" value="RNase_HII_bacteria_HII_like"/>
    <property type="match status" value="1"/>
</dbReference>
<keyword evidence="8 14" id="KW-0963">Cytoplasm</keyword>
<dbReference type="InterPro" id="IPR001352">
    <property type="entry name" value="RNase_HII/HIII"/>
</dbReference>
<dbReference type="STRING" id="1280949.HAD_15567"/>
<dbReference type="Pfam" id="PF01351">
    <property type="entry name" value="RNase_HII"/>
    <property type="match status" value="1"/>
</dbReference>